<evidence type="ECO:0000313" key="5">
    <source>
        <dbReference type="EMBL" id="NEG69847.1"/>
    </source>
</evidence>
<evidence type="ECO:0000256" key="3">
    <source>
        <dbReference type="ARBA" id="ARBA00022840"/>
    </source>
</evidence>
<dbReference type="InterPro" id="IPR003439">
    <property type="entry name" value="ABC_transporter-like_ATP-bd"/>
</dbReference>
<dbReference type="PROSITE" id="PS50893">
    <property type="entry name" value="ABC_TRANSPORTER_2"/>
    <property type="match status" value="1"/>
</dbReference>
<dbReference type="Proteomes" id="UP000469292">
    <property type="component" value="Unassembled WGS sequence"/>
</dbReference>
<keyword evidence="6" id="KW-1185">Reference proteome</keyword>
<name>A0A6I5MZZ6_9BIFI</name>
<dbReference type="InterPro" id="IPR051782">
    <property type="entry name" value="ABC_Transporter_VariousFunc"/>
</dbReference>
<evidence type="ECO:0000313" key="6">
    <source>
        <dbReference type="Proteomes" id="UP000469292"/>
    </source>
</evidence>
<dbReference type="InterPro" id="IPR003593">
    <property type="entry name" value="AAA+_ATPase"/>
</dbReference>
<reference evidence="5 6" key="1">
    <citation type="submission" date="2019-09" db="EMBL/GenBank/DDBJ databases">
        <title>Phylogenetic characterization of a novel taxon of the genus Bifidobacterium: Bifidobacterium choloepi sp. nov.</title>
        <authorList>
            <person name="Modesto M."/>
            <person name="Satti M."/>
        </authorList>
    </citation>
    <scope>NUCLEOTIDE SEQUENCE [LARGE SCALE GENOMIC DNA]</scope>
    <source>
        <strain evidence="5 6">BRDM6</strain>
    </source>
</reference>
<evidence type="ECO:0000256" key="2">
    <source>
        <dbReference type="ARBA" id="ARBA00022741"/>
    </source>
</evidence>
<sequence length="236" mass="26241">MLQVHGVSFRYGRHNAVLHSIDFDVASGEIVGLIGPNGSGKTTLIRLICDLYALQTGTIDIQGFSSSSPDAKAAVMHIGSNDDMPIFLTGWEYASTLARLYGVSLEYQKLAMMFEHFGMGGAEHRLIESYSHGMKKKMQLGCAFLLKRPLTIIDETLNGIDIDAWYTCINEFHRMRENGLSILLCSHDFALLEKTADSLALLRNGYMGQQVTLTDLMDEYGGIAEWYRTTLLEEAS</sequence>
<accession>A0A6I5MZZ6</accession>
<dbReference type="CDD" id="cd03230">
    <property type="entry name" value="ABC_DR_subfamily_A"/>
    <property type="match status" value="1"/>
</dbReference>
<dbReference type="RefSeq" id="WP_163227371.1">
    <property type="nucleotide sequence ID" value="NZ_VYSG01000001.1"/>
</dbReference>
<dbReference type="Pfam" id="PF00005">
    <property type="entry name" value="ABC_tran"/>
    <property type="match status" value="1"/>
</dbReference>
<organism evidence="5 6">
    <name type="scientific">Bifidobacterium choloepi</name>
    <dbReference type="NCBI Taxonomy" id="2614131"/>
    <lineage>
        <taxon>Bacteria</taxon>
        <taxon>Bacillati</taxon>
        <taxon>Actinomycetota</taxon>
        <taxon>Actinomycetes</taxon>
        <taxon>Bifidobacteriales</taxon>
        <taxon>Bifidobacteriaceae</taxon>
        <taxon>Bifidobacterium</taxon>
    </lineage>
</organism>
<dbReference type="EMBL" id="VYSG01000001">
    <property type="protein sequence ID" value="NEG69847.1"/>
    <property type="molecule type" value="Genomic_DNA"/>
</dbReference>
<evidence type="ECO:0000256" key="1">
    <source>
        <dbReference type="ARBA" id="ARBA00022448"/>
    </source>
</evidence>
<dbReference type="GO" id="GO:0005524">
    <property type="term" value="F:ATP binding"/>
    <property type="evidence" value="ECO:0007669"/>
    <property type="project" value="UniProtKB-KW"/>
</dbReference>
<dbReference type="PANTHER" id="PTHR42939">
    <property type="entry name" value="ABC TRANSPORTER ATP-BINDING PROTEIN ALBC-RELATED"/>
    <property type="match status" value="1"/>
</dbReference>
<dbReference type="SMART" id="SM00382">
    <property type="entry name" value="AAA"/>
    <property type="match status" value="1"/>
</dbReference>
<keyword evidence="2" id="KW-0547">Nucleotide-binding</keyword>
<dbReference type="AlphaFoldDB" id="A0A6I5MZZ6"/>
<keyword evidence="1" id="KW-0813">Transport</keyword>
<dbReference type="PROSITE" id="PS00211">
    <property type="entry name" value="ABC_TRANSPORTER_1"/>
    <property type="match status" value="1"/>
</dbReference>
<dbReference type="GO" id="GO:0016887">
    <property type="term" value="F:ATP hydrolysis activity"/>
    <property type="evidence" value="ECO:0007669"/>
    <property type="project" value="InterPro"/>
</dbReference>
<protein>
    <submittedName>
        <fullName evidence="5">ABC transporter ATP-binding protein</fullName>
    </submittedName>
</protein>
<proteinExistence type="predicted"/>
<feature type="domain" description="ABC transporter" evidence="4">
    <location>
        <begin position="2"/>
        <end position="229"/>
    </location>
</feature>
<dbReference type="SUPFAM" id="SSF52540">
    <property type="entry name" value="P-loop containing nucleoside triphosphate hydrolases"/>
    <property type="match status" value="1"/>
</dbReference>
<dbReference type="Gene3D" id="3.40.50.300">
    <property type="entry name" value="P-loop containing nucleotide triphosphate hydrolases"/>
    <property type="match status" value="1"/>
</dbReference>
<evidence type="ECO:0000259" key="4">
    <source>
        <dbReference type="PROSITE" id="PS50893"/>
    </source>
</evidence>
<keyword evidence="3 5" id="KW-0067">ATP-binding</keyword>
<dbReference type="InterPro" id="IPR027417">
    <property type="entry name" value="P-loop_NTPase"/>
</dbReference>
<gene>
    <name evidence="5" type="ORF">F6S87_04360</name>
</gene>
<dbReference type="PANTHER" id="PTHR42939:SF1">
    <property type="entry name" value="ABC TRANSPORTER ATP-BINDING PROTEIN ALBC-RELATED"/>
    <property type="match status" value="1"/>
</dbReference>
<dbReference type="InterPro" id="IPR017871">
    <property type="entry name" value="ABC_transporter-like_CS"/>
</dbReference>
<comment type="caution">
    <text evidence="5">The sequence shown here is derived from an EMBL/GenBank/DDBJ whole genome shotgun (WGS) entry which is preliminary data.</text>
</comment>